<dbReference type="InterPro" id="IPR011013">
    <property type="entry name" value="Gal_mutarotase_sf_dom"/>
</dbReference>
<dbReference type="Gene3D" id="2.70.98.10">
    <property type="match status" value="1"/>
</dbReference>
<dbReference type="PANTHER" id="PTHR31616">
    <property type="entry name" value="TREHALASE"/>
    <property type="match status" value="1"/>
</dbReference>
<gene>
    <name evidence="4" type="ORF">PSQ19_19195</name>
</gene>
<dbReference type="InterPro" id="IPR015220">
    <property type="entry name" value="Glucodextranase_N"/>
</dbReference>
<evidence type="ECO:0000259" key="2">
    <source>
        <dbReference type="Pfam" id="PF00723"/>
    </source>
</evidence>
<evidence type="ECO:0000256" key="1">
    <source>
        <dbReference type="SAM" id="MobiDB-lite"/>
    </source>
</evidence>
<organism evidence="4 5">
    <name type="scientific">Devosia algicola</name>
    <dbReference type="NCBI Taxonomy" id="3026418"/>
    <lineage>
        <taxon>Bacteria</taxon>
        <taxon>Pseudomonadati</taxon>
        <taxon>Pseudomonadota</taxon>
        <taxon>Alphaproteobacteria</taxon>
        <taxon>Hyphomicrobiales</taxon>
        <taxon>Devosiaceae</taxon>
        <taxon>Devosia</taxon>
    </lineage>
</organism>
<dbReference type="SUPFAM" id="SSF74650">
    <property type="entry name" value="Galactose mutarotase-like"/>
    <property type="match status" value="1"/>
</dbReference>
<proteinExistence type="predicted"/>
<dbReference type="RefSeq" id="WP_282219070.1">
    <property type="nucleotide sequence ID" value="NZ_CP118246.1"/>
</dbReference>
<dbReference type="PANTHER" id="PTHR31616:SF0">
    <property type="entry name" value="GLUCAN 1,4-ALPHA-GLUCOSIDASE"/>
    <property type="match status" value="1"/>
</dbReference>
<dbReference type="Pfam" id="PF00723">
    <property type="entry name" value="Glyco_hydro_15"/>
    <property type="match status" value="1"/>
</dbReference>
<feature type="region of interest" description="Disordered" evidence="1">
    <location>
        <begin position="1"/>
        <end position="25"/>
    </location>
</feature>
<evidence type="ECO:0000313" key="4">
    <source>
        <dbReference type="EMBL" id="WDR02668.1"/>
    </source>
</evidence>
<dbReference type="Gene3D" id="1.50.10.10">
    <property type="match status" value="1"/>
</dbReference>
<dbReference type="InterPro" id="IPR012341">
    <property type="entry name" value="6hp_glycosidase-like_sf"/>
</dbReference>
<keyword evidence="4" id="KW-0378">Hydrolase</keyword>
<dbReference type="CDD" id="cd07430">
    <property type="entry name" value="GH15_N"/>
    <property type="match status" value="1"/>
</dbReference>
<dbReference type="GO" id="GO:0016787">
    <property type="term" value="F:hydrolase activity"/>
    <property type="evidence" value="ECO:0007669"/>
    <property type="project" value="UniProtKB-KW"/>
</dbReference>
<reference evidence="4 5" key="1">
    <citation type="submission" date="2023-02" db="EMBL/GenBank/DDBJ databases">
        <title>Devosia algicola sp. nov., isolated from the phycosphere of marine algae.</title>
        <authorList>
            <person name="Kim J.M."/>
            <person name="Lee J.K."/>
            <person name="Choi B.J."/>
            <person name="Bayburt H."/>
            <person name="Jeon C.O."/>
        </authorList>
    </citation>
    <scope>NUCLEOTIDE SEQUENCE [LARGE SCALE GENOMIC DNA]</scope>
    <source>
        <strain evidence="4 5">G20-9</strain>
    </source>
</reference>
<name>A0ABY7YND1_9HYPH</name>
<accession>A0ABY7YND1</accession>
<evidence type="ECO:0000259" key="3">
    <source>
        <dbReference type="Pfam" id="PF09137"/>
    </source>
</evidence>
<dbReference type="Pfam" id="PF09137">
    <property type="entry name" value="Glucodextran_N"/>
    <property type="match status" value="1"/>
</dbReference>
<protein>
    <submittedName>
        <fullName evidence="4">Glycoside hydrolase family 15 protein</fullName>
    </submittedName>
</protein>
<sequence length="772" mass="84866">MNDKQKTNLGSNAPGHPGISPTWTSSAKDVVTTSLGSSRIWVTLGYGIGNEVYWPSTGHPQIRDLGFIIAGPNGWTEVKRARRYLISTPEPHVPLPQIVHEGDDYRLELEFLPHPQRDTLLVHYNLVGEGLQLYCLLAPHLDGDRANTAWADGDLTAQRDAASICLRSDCGFLRTSVGYAGESDGWQDFSQNGAMTWTYGCATDGNVALTGELASASGTLALSFSQTLEGARTLARSSLADDYDDVRNRFVDQWVQWGKTLVIPYASPEMKHVAEISATVIKVHEDRTYAGAVVASLSVPWGSSHDDPGGYHLVWTRDTVEAALAMIVVGQIEDAKKTLAYLIGTQSENGGWAQNYYPDGRGYWSGSQLDEVALPVILAAKLRAVGSLTNSIPTENMVRKAIAYIVRMGPMSDQDRWEENAGASPFTLALTVCALVASADYFNADERAYLLSLADCWNERIEDWTYTTSGEYCADRDIGGYYVRMSPRPMQGGINGSIDVRNVAHGEIAATGLLGLEFLYLVRTGLRKADDKRIVDTVRLVDEILRVETPNGPSFHRYNGDGYGEHADGSPFDGQGIGRLWPLLTGERGHYAVAAGEDARPYLAAMAKMTGPGGLIPEQVWDSEPLPDRGLMPGKPSGSAMPLVWAHGEFLKLLACITTERPTELLDDVDTRYGGTIPEAEVWHWRETSPFQSVPKGRGINIEATEPFILHHSLDDWHHKDDSKSAPGPFGMHILALTKDQLAEFDELKFTFFYPDRDAWRQKDFAIQLGRG</sequence>
<feature type="domain" description="Glucodextranase N-terminal" evidence="3">
    <location>
        <begin position="13"/>
        <end position="257"/>
    </location>
</feature>
<evidence type="ECO:0000313" key="5">
    <source>
        <dbReference type="Proteomes" id="UP001220530"/>
    </source>
</evidence>
<dbReference type="InterPro" id="IPR014718">
    <property type="entry name" value="GH-type_carb-bd"/>
</dbReference>
<dbReference type="InterPro" id="IPR008928">
    <property type="entry name" value="6-hairpin_glycosidase_sf"/>
</dbReference>
<dbReference type="EMBL" id="CP118246">
    <property type="protein sequence ID" value="WDR02668.1"/>
    <property type="molecule type" value="Genomic_DNA"/>
</dbReference>
<dbReference type="SUPFAM" id="SSF48208">
    <property type="entry name" value="Six-hairpin glycosidases"/>
    <property type="match status" value="1"/>
</dbReference>
<dbReference type="InterPro" id="IPR011613">
    <property type="entry name" value="GH15-like"/>
</dbReference>
<feature type="domain" description="GH15-like" evidence="2">
    <location>
        <begin position="281"/>
        <end position="653"/>
    </location>
</feature>
<keyword evidence="5" id="KW-1185">Reference proteome</keyword>
<dbReference type="Proteomes" id="UP001220530">
    <property type="component" value="Chromosome"/>
</dbReference>